<reference evidence="1 2" key="1">
    <citation type="submission" date="2022-08" db="EMBL/GenBank/DDBJ databases">
        <title>Genome Sequence of the sulphate-reducing bacterium, Pseudodesulfovibrio sp. SYK.</title>
        <authorList>
            <person name="Kondo R."/>
            <person name="Kataoka T."/>
        </authorList>
    </citation>
    <scope>NUCLEOTIDE SEQUENCE [LARGE SCALE GENOMIC DNA]</scope>
    <source>
        <strain evidence="1 2">SYK</strain>
    </source>
</reference>
<accession>A0ABM8B276</accession>
<keyword evidence="2" id="KW-1185">Reference proteome</keyword>
<dbReference type="RefSeq" id="WP_281760440.1">
    <property type="nucleotide sequence ID" value="NZ_AP026709.1"/>
</dbReference>
<dbReference type="EMBL" id="AP026709">
    <property type="protein sequence ID" value="BDQ37930.1"/>
    <property type="molecule type" value="Genomic_DNA"/>
</dbReference>
<evidence type="ECO:0000313" key="1">
    <source>
        <dbReference type="EMBL" id="BDQ37930.1"/>
    </source>
</evidence>
<protein>
    <submittedName>
        <fullName evidence="1">Uncharacterized protein</fullName>
    </submittedName>
</protein>
<organism evidence="1 2">
    <name type="scientific">Pseudodesulfovibrio nedwellii</name>
    <dbReference type="NCBI Taxonomy" id="2973072"/>
    <lineage>
        <taxon>Bacteria</taxon>
        <taxon>Pseudomonadati</taxon>
        <taxon>Thermodesulfobacteriota</taxon>
        <taxon>Desulfovibrionia</taxon>
        <taxon>Desulfovibrionales</taxon>
        <taxon>Desulfovibrionaceae</taxon>
    </lineage>
</organism>
<evidence type="ECO:0000313" key="2">
    <source>
        <dbReference type="Proteomes" id="UP001317742"/>
    </source>
</evidence>
<name>A0ABM8B276_9BACT</name>
<proteinExistence type="predicted"/>
<sequence length="88" mass="9722">MPAIEQTQFHATHTDIVRDRIQELKARAAEGLDDAMNIVAKNLGREEAKSAENQLAGLDQELSVQDTAIHALDPLKVLDLISDPFEDD</sequence>
<dbReference type="Proteomes" id="UP001317742">
    <property type="component" value="Chromosome"/>
</dbReference>
<gene>
    <name evidence="1" type="ORF">SYK_22900</name>
</gene>